<dbReference type="eggNOG" id="COG0196">
    <property type="taxonomic scope" value="Bacteria"/>
</dbReference>
<dbReference type="PANTHER" id="PTHR22749">
    <property type="entry name" value="RIBOFLAVIN KINASE/FMN ADENYLYLTRANSFERASE"/>
    <property type="match status" value="1"/>
</dbReference>
<dbReference type="Gene3D" id="3.40.50.620">
    <property type="entry name" value="HUPs"/>
    <property type="match status" value="1"/>
</dbReference>
<dbReference type="InterPro" id="IPR015864">
    <property type="entry name" value="FAD_synthase"/>
</dbReference>
<evidence type="ECO:0000313" key="18">
    <source>
        <dbReference type="Proteomes" id="UP000017862"/>
    </source>
</evidence>
<keyword evidence="11 15" id="KW-0067">ATP-binding</keyword>
<evidence type="ECO:0000256" key="10">
    <source>
        <dbReference type="ARBA" id="ARBA00022827"/>
    </source>
</evidence>
<reference evidence="17 18" key="1">
    <citation type="journal article" date="2014" name="Mol. Plant Microbe Interact.">
        <title>The complete genome sequence of Candidatus Liberibacter americanus, associated with citrus Huanglongbing.</title>
        <authorList>
            <person name="Wulff N.A."/>
            <person name="Zhang S."/>
            <person name="Setubal J.C."/>
            <person name="Almeida N.F."/>
            <person name="Martins E.C."/>
            <person name="Harakava R."/>
            <person name="Kumar D."/>
            <person name="Rangel L.T."/>
            <person name="Foissac X."/>
            <person name="Bove J."/>
            <person name="Gabriel D.W."/>
        </authorList>
    </citation>
    <scope>NUCLEOTIDE SEQUENCE [LARGE SCALE GENOMIC DNA]</scope>
    <source>
        <strain evidence="17 18">Sao Paulo</strain>
    </source>
</reference>
<keyword evidence="8 15" id="KW-0547">Nucleotide-binding</keyword>
<dbReference type="AlphaFoldDB" id="U6B7R8"/>
<keyword evidence="9 15" id="KW-0418">Kinase</keyword>
<protein>
    <recommendedName>
        <fullName evidence="15">Riboflavin biosynthesis protein</fullName>
    </recommendedName>
    <domain>
        <recommendedName>
            <fullName evidence="15">Riboflavin kinase</fullName>
            <ecNumber evidence="15">2.7.1.26</ecNumber>
        </recommendedName>
        <alternativeName>
            <fullName evidence="15">Flavokinase</fullName>
        </alternativeName>
    </domain>
    <domain>
        <recommendedName>
            <fullName evidence="15">FMN adenylyltransferase</fullName>
            <ecNumber evidence="15">2.7.7.2</ecNumber>
        </recommendedName>
        <alternativeName>
            <fullName evidence="15">FAD pyrophosphorylase</fullName>
        </alternativeName>
        <alternativeName>
            <fullName evidence="15">FAD synthase</fullName>
        </alternativeName>
    </domain>
</protein>
<evidence type="ECO:0000256" key="3">
    <source>
        <dbReference type="ARBA" id="ARBA00005201"/>
    </source>
</evidence>
<dbReference type="SUPFAM" id="SSF52374">
    <property type="entry name" value="Nucleotidylyl transferase"/>
    <property type="match status" value="1"/>
</dbReference>
<dbReference type="CDD" id="cd02064">
    <property type="entry name" value="FAD_synthetase_N"/>
    <property type="match status" value="1"/>
</dbReference>
<dbReference type="EC" id="2.7.7.2" evidence="15"/>
<dbReference type="InterPro" id="IPR014729">
    <property type="entry name" value="Rossmann-like_a/b/a_fold"/>
</dbReference>
<dbReference type="PATRIC" id="fig|1261131.3.peg.530"/>
<dbReference type="Proteomes" id="UP000017862">
    <property type="component" value="Chromosome"/>
</dbReference>
<dbReference type="InterPro" id="IPR015865">
    <property type="entry name" value="Riboflavin_kinase_bac/euk"/>
</dbReference>
<keyword evidence="5 15" id="KW-0288">FMN</keyword>
<dbReference type="GO" id="GO:0009398">
    <property type="term" value="P:FMN biosynthetic process"/>
    <property type="evidence" value="ECO:0007669"/>
    <property type="project" value="UniProtKB-UniRule"/>
</dbReference>
<proteinExistence type="inferred from homology"/>
<sequence length="324" mass="37008">MKVFHNIDINNPLPEQLKGCVVAIGNFDGIHLGHRSIFEYSIKIAKDLPAVILLFDPHPKAILDPSASIFTLTPRSIQEKISEYMGFSALIRYKFTSEVADYSAEQFIQQVLVKWLRAKQVVTGSKFRFGKNRTGDGNFLKKSGERYGFNTVLVDEIYDSSSKIISSTRIRNSLKEGHVDQAAKLLGYHFTVESKVVHGKKLGRRLGYPTANMNLKSGIDLKEGVYTIHFRTQDKRSHRGIANFGRNPTITKGGSLHLESFIFNFSQEIYGEICCVSFFDFIRPEIKFKDLQELIDYIQKDERKARNMLAKKRPISEIDRLICF</sequence>
<accession>U6B7R8</accession>
<comment type="similarity">
    <text evidence="15">Belongs to the ribF family.</text>
</comment>
<comment type="function">
    <text evidence="1">Catalyzes the phosphorylation of riboflavin to FMN followed by the adenylation of FMN to FAD.</text>
</comment>
<dbReference type="GO" id="GO:0008531">
    <property type="term" value="F:riboflavin kinase activity"/>
    <property type="evidence" value="ECO:0007669"/>
    <property type="project" value="UniProtKB-UniRule"/>
</dbReference>
<evidence type="ECO:0000256" key="1">
    <source>
        <dbReference type="ARBA" id="ARBA00002121"/>
    </source>
</evidence>
<dbReference type="InterPro" id="IPR023468">
    <property type="entry name" value="Riboflavin_kinase"/>
</dbReference>
<evidence type="ECO:0000256" key="8">
    <source>
        <dbReference type="ARBA" id="ARBA00022741"/>
    </source>
</evidence>
<dbReference type="InterPro" id="IPR002606">
    <property type="entry name" value="Riboflavin_kinase_bac"/>
</dbReference>
<organism evidence="17 18">
    <name type="scientific">Candidatus Liberibacter americanus str. Sao Paulo</name>
    <dbReference type="NCBI Taxonomy" id="1261131"/>
    <lineage>
        <taxon>Bacteria</taxon>
        <taxon>Pseudomonadati</taxon>
        <taxon>Pseudomonadota</taxon>
        <taxon>Alphaproteobacteria</taxon>
        <taxon>Hyphomicrobiales</taxon>
        <taxon>Rhizobiaceae</taxon>
        <taxon>Liberibacter</taxon>
    </lineage>
</organism>
<dbReference type="SUPFAM" id="SSF82114">
    <property type="entry name" value="Riboflavin kinase-like"/>
    <property type="match status" value="1"/>
</dbReference>
<evidence type="ECO:0000313" key="17">
    <source>
        <dbReference type="EMBL" id="AHA27906.1"/>
    </source>
</evidence>
<comment type="catalytic activity">
    <reaction evidence="13 15">
        <text>riboflavin + ATP = FMN + ADP + H(+)</text>
        <dbReference type="Rhea" id="RHEA:14357"/>
        <dbReference type="ChEBI" id="CHEBI:15378"/>
        <dbReference type="ChEBI" id="CHEBI:30616"/>
        <dbReference type="ChEBI" id="CHEBI:57986"/>
        <dbReference type="ChEBI" id="CHEBI:58210"/>
        <dbReference type="ChEBI" id="CHEBI:456216"/>
        <dbReference type="EC" id="2.7.1.26"/>
    </reaction>
</comment>
<dbReference type="HOGENOM" id="CLU_048437_0_1_5"/>
<dbReference type="Gene3D" id="2.40.30.30">
    <property type="entry name" value="Riboflavin kinase-like"/>
    <property type="match status" value="1"/>
</dbReference>
<dbReference type="FunFam" id="3.40.50.620:FF:000021">
    <property type="entry name" value="Riboflavin biosynthesis protein"/>
    <property type="match status" value="1"/>
</dbReference>
<dbReference type="PIRSF" id="PIRSF004491">
    <property type="entry name" value="FAD_Synth"/>
    <property type="match status" value="1"/>
</dbReference>
<dbReference type="EC" id="2.7.1.26" evidence="15"/>
<keyword evidence="18" id="KW-1185">Reference proteome</keyword>
<evidence type="ECO:0000256" key="13">
    <source>
        <dbReference type="ARBA" id="ARBA00047880"/>
    </source>
</evidence>
<comment type="pathway">
    <text evidence="3 15">Cofactor biosynthesis; FMN biosynthesis; FMN from riboflavin (ATP route): step 1/1.</text>
</comment>
<evidence type="ECO:0000256" key="2">
    <source>
        <dbReference type="ARBA" id="ARBA00004726"/>
    </source>
</evidence>
<keyword evidence="6 15" id="KW-0808">Transferase</keyword>
<dbReference type="NCBIfam" id="TIGR00083">
    <property type="entry name" value="ribF"/>
    <property type="match status" value="1"/>
</dbReference>
<dbReference type="GO" id="GO:0009231">
    <property type="term" value="P:riboflavin biosynthetic process"/>
    <property type="evidence" value="ECO:0007669"/>
    <property type="project" value="InterPro"/>
</dbReference>
<dbReference type="SMART" id="SM00904">
    <property type="entry name" value="Flavokinase"/>
    <property type="match status" value="1"/>
</dbReference>
<dbReference type="PANTHER" id="PTHR22749:SF6">
    <property type="entry name" value="RIBOFLAVIN KINASE"/>
    <property type="match status" value="1"/>
</dbReference>
<keyword evidence="12" id="KW-0511">Multifunctional enzyme</keyword>
<evidence type="ECO:0000259" key="16">
    <source>
        <dbReference type="SMART" id="SM00904"/>
    </source>
</evidence>
<dbReference type="GO" id="GO:0003919">
    <property type="term" value="F:FMN adenylyltransferase activity"/>
    <property type="evidence" value="ECO:0007669"/>
    <property type="project" value="UniProtKB-UniRule"/>
</dbReference>
<evidence type="ECO:0000256" key="5">
    <source>
        <dbReference type="ARBA" id="ARBA00022643"/>
    </source>
</evidence>
<keyword evidence="4 15" id="KW-0285">Flavoprotein</keyword>
<evidence type="ECO:0000256" key="4">
    <source>
        <dbReference type="ARBA" id="ARBA00022630"/>
    </source>
</evidence>
<dbReference type="Pfam" id="PF01687">
    <property type="entry name" value="Flavokinase"/>
    <property type="match status" value="1"/>
</dbReference>
<dbReference type="KEGG" id="lar:lam_557"/>
<evidence type="ECO:0000256" key="14">
    <source>
        <dbReference type="ARBA" id="ARBA00049494"/>
    </source>
</evidence>
<evidence type="ECO:0000256" key="9">
    <source>
        <dbReference type="ARBA" id="ARBA00022777"/>
    </source>
</evidence>
<feature type="domain" description="Riboflavin kinase" evidence="16">
    <location>
        <begin position="185"/>
        <end position="310"/>
    </location>
</feature>
<dbReference type="EMBL" id="CP006604">
    <property type="protein sequence ID" value="AHA27906.1"/>
    <property type="molecule type" value="Genomic_DNA"/>
</dbReference>
<dbReference type="RefSeq" id="WP_007557243.1">
    <property type="nucleotide sequence ID" value="NC_022793.1"/>
</dbReference>
<evidence type="ECO:0000256" key="12">
    <source>
        <dbReference type="ARBA" id="ARBA00023268"/>
    </source>
</evidence>
<dbReference type="STRING" id="1261131.lam_557"/>
<dbReference type="NCBIfam" id="NF004160">
    <property type="entry name" value="PRK05627.1-3"/>
    <property type="match status" value="1"/>
</dbReference>
<dbReference type="GO" id="GO:0005524">
    <property type="term" value="F:ATP binding"/>
    <property type="evidence" value="ECO:0007669"/>
    <property type="project" value="UniProtKB-UniRule"/>
</dbReference>
<comment type="catalytic activity">
    <reaction evidence="14 15">
        <text>FMN + ATP + H(+) = FAD + diphosphate</text>
        <dbReference type="Rhea" id="RHEA:17237"/>
        <dbReference type="ChEBI" id="CHEBI:15378"/>
        <dbReference type="ChEBI" id="CHEBI:30616"/>
        <dbReference type="ChEBI" id="CHEBI:33019"/>
        <dbReference type="ChEBI" id="CHEBI:57692"/>
        <dbReference type="ChEBI" id="CHEBI:58210"/>
        <dbReference type="EC" id="2.7.7.2"/>
    </reaction>
</comment>
<comment type="pathway">
    <text evidence="2 15">Cofactor biosynthesis; FAD biosynthesis; FAD from FMN: step 1/1.</text>
</comment>
<dbReference type="Pfam" id="PF06574">
    <property type="entry name" value="FAD_syn"/>
    <property type="match status" value="1"/>
</dbReference>
<dbReference type="UniPathway" id="UPA00277">
    <property type="reaction ID" value="UER00407"/>
</dbReference>
<evidence type="ECO:0000256" key="11">
    <source>
        <dbReference type="ARBA" id="ARBA00022840"/>
    </source>
</evidence>
<dbReference type="UniPathway" id="UPA00276">
    <property type="reaction ID" value="UER00406"/>
</dbReference>
<dbReference type="InterPro" id="IPR023465">
    <property type="entry name" value="Riboflavin_kinase_dom_sf"/>
</dbReference>
<name>U6B7R8_9HYPH</name>
<gene>
    <name evidence="17" type="primary">ribF</name>
    <name evidence="17" type="ORF">lam_557</name>
</gene>
<keyword evidence="7 15" id="KW-0548">Nucleotidyltransferase</keyword>
<evidence type="ECO:0000256" key="15">
    <source>
        <dbReference type="PIRNR" id="PIRNR004491"/>
    </source>
</evidence>
<evidence type="ECO:0000256" key="6">
    <source>
        <dbReference type="ARBA" id="ARBA00022679"/>
    </source>
</evidence>
<evidence type="ECO:0000256" key="7">
    <source>
        <dbReference type="ARBA" id="ARBA00022695"/>
    </source>
</evidence>
<keyword evidence="10 15" id="KW-0274">FAD</keyword>
<dbReference type="GO" id="GO:0006747">
    <property type="term" value="P:FAD biosynthetic process"/>
    <property type="evidence" value="ECO:0007669"/>
    <property type="project" value="UniProtKB-UniRule"/>
</dbReference>